<keyword evidence="2" id="KW-0342">GTP-binding</keyword>
<name>X6NQL2_RETFI</name>
<comment type="caution">
    <text evidence="4">The sequence shown here is derived from an EMBL/GenBank/DDBJ whole genome shotgun (WGS) entry which is preliminary data.</text>
</comment>
<keyword evidence="1" id="KW-0547">Nucleotide-binding</keyword>
<dbReference type="EMBL" id="ASPP01006585">
    <property type="protein sequence ID" value="ETO28580.1"/>
    <property type="molecule type" value="Genomic_DNA"/>
</dbReference>
<dbReference type="AlphaFoldDB" id="X6NQL2"/>
<dbReference type="SMART" id="SM00175">
    <property type="entry name" value="RAB"/>
    <property type="match status" value="1"/>
</dbReference>
<dbReference type="InterPro" id="IPR001806">
    <property type="entry name" value="Small_GTPase"/>
</dbReference>
<evidence type="ECO:0000256" key="2">
    <source>
        <dbReference type="ARBA" id="ARBA00023134"/>
    </source>
</evidence>
<dbReference type="GO" id="GO:0005525">
    <property type="term" value="F:GTP binding"/>
    <property type="evidence" value="ECO:0007669"/>
    <property type="project" value="UniProtKB-KW"/>
</dbReference>
<feature type="non-terminal residue" evidence="4">
    <location>
        <position position="1"/>
    </location>
</feature>
<feature type="compositionally biased region" description="Basic and acidic residues" evidence="3">
    <location>
        <begin position="192"/>
        <end position="202"/>
    </location>
</feature>
<feature type="region of interest" description="Disordered" evidence="3">
    <location>
        <begin position="70"/>
        <end position="93"/>
    </location>
</feature>
<dbReference type="InterPro" id="IPR027417">
    <property type="entry name" value="P-loop_NTPase"/>
</dbReference>
<proteinExistence type="predicted"/>
<evidence type="ECO:0000256" key="3">
    <source>
        <dbReference type="SAM" id="MobiDB-lite"/>
    </source>
</evidence>
<reference evidence="4 5" key="1">
    <citation type="journal article" date="2013" name="Curr. Biol.">
        <title>The Genome of the Foraminiferan Reticulomyxa filosa.</title>
        <authorList>
            <person name="Glockner G."/>
            <person name="Hulsmann N."/>
            <person name="Schleicher M."/>
            <person name="Noegel A.A."/>
            <person name="Eichinger L."/>
            <person name="Gallinger C."/>
            <person name="Pawlowski J."/>
            <person name="Sierra R."/>
            <person name="Euteneuer U."/>
            <person name="Pillet L."/>
            <person name="Moustafa A."/>
            <person name="Platzer M."/>
            <person name="Groth M."/>
            <person name="Szafranski K."/>
            <person name="Schliwa M."/>
        </authorList>
    </citation>
    <scope>NUCLEOTIDE SEQUENCE [LARGE SCALE GENOMIC DNA]</scope>
</reference>
<keyword evidence="5" id="KW-1185">Reference proteome</keyword>
<dbReference type="PANTHER" id="PTHR47977">
    <property type="entry name" value="RAS-RELATED PROTEIN RAB"/>
    <property type="match status" value="1"/>
</dbReference>
<accession>X6NQL2</accession>
<dbReference type="Gene3D" id="3.40.50.300">
    <property type="entry name" value="P-loop containing nucleotide triphosphate hydrolases"/>
    <property type="match status" value="1"/>
</dbReference>
<dbReference type="SUPFAM" id="SSF52540">
    <property type="entry name" value="P-loop containing nucleoside triphosphate hydrolases"/>
    <property type="match status" value="2"/>
</dbReference>
<dbReference type="Proteomes" id="UP000023152">
    <property type="component" value="Unassembled WGS sequence"/>
</dbReference>
<feature type="compositionally biased region" description="Polar residues" evidence="3">
    <location>
        <begin position="173"/>
        <end position="184"/>
    </location>
</feature>
<gene>
    <name evidence="4" type="ORF">RFI_08548</name>
</gene>
<organism evidence="4 5">
    <name type="scientific">Reticulomyxa filosa</name>
    <dbReference type="NCBI Taxonomy" id="46433"/>
    <lineage>
        <taxon>Eukaryota</taxon>
        <taxon>Sar</taxon>
        <taxon>Rhizaria</taxon>
        <taxon>Retaria</taxon>
        <taxon>Foraminifera</taxon>
        <taxon>Monothalamids</taxon>
        <taxon>Reticulomyxidae</taxon>
        <taxon>Reticulomyxa</taxon>
    </lineage>
</organism>
<evidence type="ECO:0000256" key="1">
    <source>
        <dbReference type="ARBA" id="ARBA00022741"/>
    </source>
</evidence>
<sequence length="1138" mass="132223">TVWDPAGMERYAPIAKTFFRRAHGAAVVFAADDPNSWKAVEFWLKELDDNAPDDIECILICNKTDILKEEEKTEGDNKRDQKDPAKDDENDGQDSYALLQKAIEVAGTRRIPLYLTSAKSGECVRQAFEELVSKILANERIVDKLYRERDGASPIKKNSIGANSKRNAKKSAGNENDSFVSSRKISFKKNKKESQQDAEDFKNNAANDEFDEDSWVKISSIHLEDFKEPPQKQKFAKLRGLRNEGIREYDQFYALDKSVNLDVDFQKKKKISLIKKQIKNKGSHFNISFIKKLIKRVHGAVAICSALIHQKFKCIFRQLSKSSLFIMISIALNFDKTSCITSKKQDFLKIMANLNKDDDLQNKISDSNIKNGITYFRKRRSSAQRTKVCFIVQKKLKCYARKTKTARQRCRHNLITVSETILCFVFFVTLQDFEQKHDLRSWNSGNEFTGEKNFPHCLPGEAVLHWSREDWISVGLSPLFYNFFQAKHQKNDKQTIKTKDIKSMKELDKTLDELSVTSKNATMKILMKKDRSLKLPESKVSYFPIKEFDEESRQREFQTLNEVIQKNKVFSVVGLPRIIVYGGSGVGKSHFVDHYANSYCKKNINVRIGCLSIAFNDSTVLNIANETEEKNNLFDRETVKRIVFEYFFVTEIKSIEKEEKKEENIEIVRTEKTIPVRRLSLGTSQSDIFCSFSEKFNQWWKKYRLSTVDLFNLIMKEQTKNYDIFILICDDSTKWGNLEESYFYHPCNGERLFSIIFTTTASKPSIGKSSSERQLDWIHLKGLNLENLMYKLYPDYQQSFSFRSIVAMCGNHTRSYSLIYDLMERDENIFKGKLDKVESYQDVLKFFSSEWKETAPFRYLFSNFFEFEYWRLVVAKAFLRERVYPSHTVGNTISTWKDLASGGYILMNDGAIKKYTKKGYDDDQFVSFSVPPMLLISAALSSNSNYQNITFVRDLKLIYDSFIILSTLSIESVFAGLVSLTINAILINLDPDLSLGKSVSDNEILINSETLFRSLKTYFKFVTHEEIYISKHKENFSNLLLINEDLKCGLHQFGSSNECFDFLFKYIIPSNKISTKQIIPKKKYGVIFFQVKWQEWNKIDVDVLLFLFLKKSLFSYKSNYCNTLNSRPWIRLQVLIRK</sequence>
<dbReference type="PROSITE" id="PS51419">
    <property type="entry name" value="RAB"/>
    <property type="match status" value="1"/>
</dbReference>
<feature type="region of interest" description="Disordered" evidence="3">
    <location>
        <begin position="153"/>
        <end position="203"/>
    </location>
</feature>
<evidence type="ECO:0000313" key="5">
    <source>
        <dbReference type="Proteomes" id="UP000023152"/>
    </source>
</evidence>
<evidence type="ECO:0000313" key="4">
    <source>
        <dbReference type="EMBL" id="ETO28580.1"/>
    </source>
</evidence>
<feature type="compositionally biased region" description="Basic and acidic residues" evidence="3">
    <location>
        <begin position="70"/>
        <end position="87"/>
    </location>
</feature>
<dbReference type="Pfam" id="PF00071">
    <property type="entry name" value="Ras"/>
    <property type="match status" value="1"/>
</dbReference>
<protein>
    <submittedName>
        <fullName evidence="4">GTP-binding protein YPTC4</fullName>
    </submittedName>
</protein>
<dbReference type="InterPro" id="IPR050227">
    <property type="entry name" value="Rab"/>
</dbReference>
<dbReference type="GO" id="GO:0003924">
    <property type="term" value="F:GTPase activity"/>
    <property type="evidence" value="ECO:0007669"/>
    <property type="project" value="InterPro"/>
</dbReference>